<proteinExistence type="predicted"/>
<gene>
    <name evidence="1" type="ORF">BDN71DRAFT_934275</name>
</gene>
<dbReference type="Proteomes" id="UP000807025">
    <property type="component" value="Unassembled WGS sequence"/>
</dbReference>
<accession>A0A9P6D6K3</accession>
<sequence>MYPNTLTKFSPISNEGQRYVVSSEEGFHRAPFSKLSLASKLIFDDYAHPRRAPSTIGLVITLYYHALGNASTRAITDTPIALLRSGNRYAATWTPIYLNCLALAFFARFQRNGDLLDLRDAVSKFREAVSLPGPSAEHDVRSGSLRLLFRLSRPQLP</sequence>
<name>A0A9P6D6K3_PLEER</name>
<protein>
    <submittedName>
        <fullName evidence="1">Uncharacterized protein</fullName>
    </submittedName>
</protein>
<dbReference type="OrthoDB" id="3015683at2759"/>
<keyword evidence="2" id="KW-1185">Reference proteome</keyword>
<evidence type="ECO:0000313" key="1">
    <source>
        <dbReference type="EMBL" id="KAF9494721.1"/>
    </source>
</evidence>
<dbReference type="EMBL" id="MU154569">
    <property type="protein sequence ID" value="KAF9494721.1"/>
    <property type="molecule type" value="Genomic_DNA"/>
</dbReference>
<dbReference type="AlphaFoldDB" id="A0A9P6D6K3"/>
<organism evidence="1 2">
    <name type="scientific">Pleurotus eryngii</name>
    <name type="common">Boletus of the steppes</name>
    <dbReference type="NCBI Taxonomy" id="5323"/>
    <lineage>
        <taxon>Eukaryota</taxon>
        <taxon>Fungi</taxon>
        <taxon>Dikarya</taxon>
        <taxon>Basidiomycota</taxon>
        <taxon>Agaricomycotina</taxon>
        <taxon>Agaricomycetes</taxon>
        <taxon>Agaricomycetidae</taxon>
        <taxon>Agaricales</taxon>
        <taxon>Pleurotineae</taxon>
        <taxon>Pleurotaceae</taxon>
        <taxon>Pleurotus</taxon>
    </lineage>
</organism>
<reference evidence="1" key="1">
    <citation type="submission" date="2020-11" db="EMBL/GenBank/DDBJ databases">
        <authorList>
            <consortium name="DOE Joint Genome Institute"/>
            <person name="Ahrendt S."/>
            <person name="Riley R."/>
            <person name="Andreopoulos W."/>
            <person name="Labutti K."/>
            <person name="Pangilinan J."/>
            <person name="Ruiz-Duenas F.J."/>
            <person name="Barrasa J.M."/>
            <person name="Sanchez-Garcia M."/>
            <person name="Camarero S."/>
            <person name="Miyauchi S."/>
            <person name="Serrano A."/>
            <person name="Linde D."/>
            <person name="Babiker R."/>
            <person name="Drula E."/>
            <person name="Ayuso-Fernandez I."/>
            <person name="Pacheco R."/>
            <person name="Padilla G."/>
            <person name="Ferreira P."/>
            <person name="Barriuso J."/>
            <person name="Kellner H."/>
            <person name="Castanera R."/>
            <person name="Alfaro M."/>
            <person name="Ramirez L."/>
            <person name="Pisabarro A.G."/>
            <person name="Kuo A."/>
            <person name="Tritt A."/>
            <person name="Lipzen A."/>
            <person name="He G."/>
            <person name="Yan M."/>
            <person name="Ng V."/>
            <person name="Cullen D."/>
            <person name="Martin F."/>
            <person name="Rosso M.-N."/>
            <person name="Henrissat B."/>
            <person name="Hibbett D."/>
            <person name="Martinez A.T."/>
            <person name="Grigoriev I.V."/>
        </authorList>
    </citation>
    <scope>NUCLEOTIDE SEQUENCE</scope>
    <source>
        <strain evidence="1">ATCC 90797</strain>
    </source>
</reference>
<comment type="caution">
    <text evidence="1">The sequence shown here is derived from an EMBL/GenBank/DDBJ whole genome shotgun (WGS) entry which is preliminary data.</text>
</comment>
<evidence type="ECO:0000313" key="2">
    <source>
        <dbReference type="Proteomes" id="UP000807025"/>
    </source>
</evidence>